<sequence length="1336" mass="138012">MTVSKTAAASLTRIYKWNIAKSADKTSVKIADGSSATFNYTVSVAHDSGTDSAWKVTGNITVNNPNAFSVSGVSVSDSIDPNATCVVSGGSTTIAANSSAVYNYTCTYSQAPAAASQTNTATATWTAFGSPSTSASGTAAVNWANATMTLKDGSVSVTDTLGGSLGTVLYTDPSPKTFTYSKTFGGVAGTCKTYDNTATFTTNDTNTTGSASKTVTVCVGKDLTVSKTATASLNRTYKWLIDKSVDDTRIEIAEGGTATFNYTVKVTPDGYTDSDHTLGGTITVNNPNKWQDVTVSVADTLDQGGTCAITESAPYVVPKNGSLTLHYTCATDGTSTKNTATATWNKATYVTPTGSASGDATVSFATANETNKTITVVDDKTTSTPVTLGTSDYFTGPFEFNYALEKQGVAGECTGYTNTAKISETGQNDSQKVTVCVGKDLTVSKTAESSFTRTYKWSIEKSVDDTQINIAEGGTATFNYTVKVSHDAGTDSALTVVGKITVTNPNNWEDIVVDVTDALDTGACSVTGGTGVTIPAGKSVVLDYTCASADPAATKNTATATWNKATYSTPNGTASGSANVAFATPTTIVDGSVTVVDDKTNPSSPVALGTLSYTDPSPKLFTYSVSKNGVAGTCTDYTNTATFTTNTTGTEGSDSQTVTVCVGADLTVSKTAAGTFNREYLWSIKKSADKTEVKIAEGGDYTFHYTVDVAQTGVTDSGWTLSGKITVTNPNDWQAITLTGLTDVIDNGGTCTVAAGPYIVPESGSIDVNYTCSYGSAPSSYSGTNTATASWDKAAAFTPSGTASGEANFALTQAGSTNKTINVTDSYAGALGTVTATDTTPFASRSFTYDRTEKGVAGTCTTYNNTATITETKQSASQSVRLCVAKDLTVSKTAIPAFARTYLWNISKAVDKTAVTQVSGSAVFNYTVIVNQTGITDSGWKVTGKITVTNPNDWESIVANVTDALDTGACSVVGGTGVTIPAGKSVVLDYTCDPASSAATRNTATATWDKAAAFTPSGTASGTASVAFVTPTSTTNKTVTATDTFNGTTTTLGTVTATDGTPYASKTFTYSRSITVTFGCKSYDNTAKIVETGQTASQTVKVCGPIQTGAKTIGFWQNKNGQGIITGQAKSGVCPSVSWLRQYAPFQDLSATATCAQVGTYVTNIIKAANASGAAMNAMLKAQMLATALDVYFSDPALGGNKIGAPKPIGSVTIDLTKICKITDSSGGATCGGTTANASTAFGGATSLTVLQILAYAASQSNAGGSTWYAQNKSIQELAKNTFDAINNEWAFAPEARARLQTTDRRGGEVTRRLFCWAPICNFGPRIAFVLAEARH</sequence>
<accession>A0A0P9FBV0</accession>
<reference evidence="1 2" key="1">
    <citation type="submission" date="2015-09" db="EMBL/GenBank/DDBJ databases">
        <title>Draft genome sequence of Kouleothrix aurantiaca JCM 19913.</title>
        <authorList>
            <person name="Hemp J."/>
        </authorList>
    </citation>
    <scope>NUCLEOTIDE SEQUENCE [LARGE SCALE GENOMIC DNA]</scope>
    <source>
        <strain evidence="1 2">COM-B</strain>
    </source>
</reference>
<organism evidence="1 2">
    <name type="scientific">Kouleothrix aurantiaca</name>
    <dbReference type="NCBI Taxonomy" id="186479"/>
    <lineage>
        <taxon>Bacteria</taxon>
        <taxon>Bacillati</taxon>
        <taxon>Chloroflexota</taxon>
        <taxon>Chloroflexia</taxon>
        <taxon>Chloroflexales</taxon>
        <taxon>Roseiflexineae</taxon>
        <taxon>Roseiflexaceae</taxon>
        <taxon>Kouleothrix</taxon>
    </lineage>
</organism>
<name>A0A0P9FBV0_9CHLR</name>
<gene>
    <name evidence="1" type="ORF">SE17_05360</name>
</gene>
<feature type="non-terminal residue" evidence="1">
    <location>
        <position position="1336"/>
    </location>
</feature>
<proteinExistence type="predicted"/>
<keyword evidence="2" id="KW-1185">Reference proteome</keyword>
<dbReference type="EMBL" id="LJCR01000100">
    <property type="protein sequence ID" value="KPV54176.1"/>
    <property type="molecule type" value="Genomic_DNA"/>
</dbReference>
<comment type="caution">
    <text evidence="1">The sequence shown here is derived from an EMBL/GenBank/DDBJ whole genome shotgun (WGS) entry which is preliminary data.</text>
</comment>
<dbReference type="PATRIC" id="fig|186479.3.peg.59"/>
<dbReference type="Proteomes" id="UP000050509">
    <property type="component" value="Unassembled WGS sequence"/>
</dbReference>
<evidence type="ECO:0000313" key="2">
    <source>
        <dbReference type="Proteomes" id="UP000050509"/>
    </source>
</evidence>
<evidence type="ECO:0000313" key="1">
    <source>
        <dbReference type="EMBL" id="KPV54176.1"/>
    </source>
</evidence>
<protein>
    <submittedName>
        <fullName evidence="1">Uncharacterized protein</fullName>
    </submittedName>
</protein>